<evidence type="ECO:0000313" key="2">
    <source>
        <dbReference type="EMBL" id="CBJ48319.1"/>
    </source>
</evidence>
<proteinExistence type="predicted"/>
<name>D7FPY7_ECTSI</name>
<reference evidence="2 3" key="1">
    <citation type="journal article" date="2010" name="Nature">
        <title>The Ectocarpus genome and the independent evolution of multicellularity in brown algae.</title>
        <authorList>
            <person name="Cock J.M."/>
            <person name="Sterck L."/>
            <person name="Rouze P."/>
            <person name="Scornet D."/>
            <person name="Allen A.E."/>
            <person name="Amoutzias G."/>
            <person name="Anthouard V."/>
            <person name="Artiguenave F."/>
            <person name="Aury J.M."/>
            <person name="Badger J.H."/>
            <person name="Beszteri B."/>
            <person name="Billiau K."/>
            <person name="Bonnet E."/>
            <person name="Bothwell J.H."/>
            <person name="Bowler C."/>
            <person name="Boyen C."/>
            <person name="Brownlee C."/>
            <person name="Carrano C.J."/>
            <person name="Charrier B."/>
            <person name="Cho G.Y."/>
            <person name="Coelho S.M."/>
            <person name="Collen J."/>
            <person name="Corre E."/>
            <person name="Da Silva C."/>
            <person name="Delage L."/>
            <person name="Delaroque N."/>
            <person name="Dittami S.M."/>
            <person name="Doulbeau S."/>
            <person name="Elias M."/>
            <person name="Farnham G."/>
            <person name="Gachon C.M."/>
            <person name="Gschloessl B."/>
            <person name="Heesch S."/>
            <person name="Jabbari K."/>
            <person name="Jubin C."/>
            <person name="Kawai H."/>
            <person name="Kimura K."/>
            <person name="Kloareg B."/>
            <person name="Kupper F.C."/>
            <person name="Lang D."/>
            <person name="Le Bail A."/>
            <person name="Leblanc C."/>
            <person name="Lerouge P."/>
            <person name="Lohr M."/>
            <person name="Lopez P.J."/>
            <person name="Martens C."/>
            <person name="Maumus F."/>
            <person name="Michel G."/>
            <person name="Miranda-Saavedra D."/>
            <person name="Morales J."/>
            <person name="Moreau H."/>
            <person name="Motomura T."/>
            <person name="Nagasato C."/>
            <person name="Napoli C.A."/>
            <person name="Nelson D.R."/>
            <person name="Nyvall-Collen P."/>
            <person name="Peters A.F."/>
            <person name="Pommier C."/>
            <person name="Potin P."/>
            <person name="Poulain J."/>
            <person name="Quesneville H."/>
            <person name="Read B."/>
            <person name="Rensing S.A."/>
            <person name="Ritter A."/>
            <person name="Rousvoal S."/>
            <person name="Samanta M."/>
            <person name="Samson G."/>
            <person name="Schroeder D.C."/>
            <person name="Segurens B."/>
            <person name="Strittmatter M."/>
            <person name="Tonon T."/>
            <person name="Tregear J.W."/>
            <person name="Valentin K."/>
            <person name="von Dassow P."/>
            <person name="Yamagishi T."/>
            <person name="Van de Peer Y."/>
            <person name="Wincker P."/>
        </authorList>
    </citation>
    <scope>NUCLEOTIDE SEQUENCE [LARGE SCALE GENOMIC DNA]</scope>
    <source>
        <strain evidence="3">Ec32 / CCAP1310/4</strain>
    </source>
</reference>
<feature type="region of interest" description="Disordered" evidence="1">
    <location>
        <begin position="540"/>
        <end position="563"/>
    </location>
</feature>
<feature type="compositionally biased region" description="Basic and acidic residues" evidence="1">
    <location>
        <begin position="356"/>
        <end position="367"/>
    </location>
</feature>
<feature type="region of interest" description="Disordered" evidence="1">
    <location>
        <begin position="228"/>
        <end position="367"/>
    </location>
</feature>
<evidence type="ECO:0000256" key="1">
    <source>
        <dbReference type="SAM" id="MobiDB-lite"/>
    </source>
</evidence>
<dbReference type="EMBL" id="FN648375">
    <property type="protein sequence ID" value="CBJ48319.1"/>
    <property type="molecule type" value="Genomic_DNA"/>
</dbReference>
<dbReference type="SMART" id="SM00015">
    <property type="entry name" value="IQ"/>
    <property type="match status" value="2"/>
</dbReference>
<dbReference type="InterPro" id="IPR000048">
    <property type="entry name" value="IQ_motif_EF-hand-BS"/>
</dbReference>
<feature type="compositionally biased region" description="Basic and acidic residues" evidence="1">
    <location>
        <begin position="302"/>
        <end position="311"/>
    </location>
</feature>
<dbReference type="Proteomes" id="UP000002630">
    <property type="component" value="Linkage Group LG02"/>
</dbReference>
<evidence type="ECO:0000313" key="3">
    <source>
        <dbReference type="Proteomes" id="UP000002630"/>
    </source>
</evidence>
<keyword evidence="3" id="KW-1185">Reference proteome</keyword>
<dbReference type="EMBL" id="FN649727">
    <property type="protein sequence ID" value="CBJ48319.1"/>
    <property type="molecule type" value="Genomic_DNA"/>
</dbReference>
<dbReference type="Pfam" id="PF00612">
    <property type="entry name" value="IQ"/>
    <property type="match status" value="1"/>
</dbReference>
<protein>
    <submittedName>
        <fullName evidence="2">Uncharacterized protein</fullName>
    </submittedName>
</protein>
<sequence>MRSFRTALAQDADFADGIPEAIAWLGFPTRRNPLFLPPKGSAKTANRPLSDIGLNSANSGDQLARLWDAQDFILLEKQPAPLGGNYGSVEFGGGSGDNAALKSGNNAVGGGSGGRRRPNIRDRIRAMNTQLAGTQGTIRDLEEKLRSLEGEREEDRERATRVRGAAREAGQRKMTQRMYRLRGDAAVLEEGIEELDGEITGVRVRLFAKRLDVARKRMLKDALTAEMSAKAKARRRKAKEQNQPNSSAATGTNDTERRRGRQDTSAATIQARVRGMRARASLESEQEARASRRRGSAGEEETDRRLACRGDNDDEEEAAAVRIESAARGHLARKRAAQAAGTRGESRPAPPAPCRSSDDPAKNEAEGRNEVLGHDETAATVAPAPAPLPPDSLAQVEALGAVGVRAFFDYLGLGGCADRLQGGGGGGGGGDGAIDGAWLARIARASDPDAELLAAGVCARLHRVKLLSVLGIGPGATTASEEVAGVLDKGELASAPASIGGVPCGERCRGSGGGGGASPVAAMAALRMVRQLRRELLPAAESTGPTDYGHGATDPRGTGGGETEMLENRTAARSEKESLVSELIPELEQVLSEQLRLSTQMQESRQYHAEGGGRH</sequence>
<organism evidence="2 3">
    <name type="scientific">Ectocarpus siliculosus</name>
    <name type="common">Brown alga</name>
    <name type="synonym">Conferva siliculosa</name>
    <dbReference type="NCBI Taxonomy" id="2880"/>
    <lineage>
        <taxon>Eukaryota</taxon>
        <taxon>Sar</taxon>
        <taxon>Stramenopiles</taxon>
        <taxon>Ochrophyta</taxon>
        <taxon>PX clade</taxon>
        <taxon>Phaeophyceae</taxon>
        <taxon>Ectocarpales</taxon>
        <taxon>Ectocarpaceae</taxon>
        <taxon>Ectocarpus</taxon>
    </lineage>
</organism>
<dbReference type="AlphaFoldDB" id="D7FPY7"/>
<dbReference type="InParanoid" id="D7FPY7"/>
<feature type="region of interest" description="Disordered" evidence="1">
    <location>
        <begin position="148"/>
        <end position="172"/>
    </location>
</feature>
<gene>
    <name evidence="2" type="ORF">Esi_0002_0050</name>
</gene>
<dbReference type="OrthoDB" id="10401647at2759"/>
<accession>D7FPY7</accession>
<feature type="compositionally biased region" description="Basic and acidic residues" evidence="1">
    <location>
        <begin position="280"/>
        <end position="290"/>
    </location>
</feature>
<feature type="compositionally biased region" description="Basic and acidic residues" evidence="1">
    <location>
        <begin position="148"/>
        <end position="171"/>
    </location>
</feature>
<feature type="compositionally biased region" description="Polar residues" evidence="1">
    <location>
        <begin position="241"/>
        <end position="253"/>
    </location>
</feature>
<dbReference type="PROSITE" id="PS50096">
    <property type="entry name" value="IQ"/>
    <property type="match status" value="2"/>
</dbReference>